<evidence type="ECO:0008006" key="6">
    <source>
        <dbReference type="Google" id="ProtNLM"/>
    </source>
</evidence>
<evidence type="ECO:0000313" key="5">
    <source>
        <dbReference type="Proteomes" id="UP000235145"/>
    </source>
</evidence>
<protein>
    <recommendedName>
        <fullName evidence="6">HAT C-terminal dimerisation domain-containing protein</fullName>
    </recommendedName>
</protein>
<feature type="domain" description="HAT C-terminal dimerisation" evidence="3">
    <location>
        <begin position="527"/>
        <end position="591"/>
    </location>
</feature>
<dbReference type="PANTHER" id="PTHR32166">
    <property type="entry name" value="OSJNBA0013A04.12 PROTEIN"/>
    <property type="match status" value="1"/>
</dbReference>
<evidence type="ECO:0000313" key="4">
    <source>
        <dbReference type="EMBL" id="KAJ0217538.1"/>
    </source>
</evidence>
<dbReference type="Proteomes" id="UP000235145">
    <property type="component" value="Unassembled WGS sequence"/>
</dbReference>
<dbReference type="InterPro" id="IPR008906">
    <property type="entry name" value="HATC_C_dom"/>
</dbReference>
<dbReference type="InterPro" id="IPR007021">
    <property type="entry name" value="DUF659"/>
</dbReference>
<evidence type="ECO:0000259" key="2">
    <source>
        <dbReference type="Pfam" id="PF04937"/>
    </source>
</evidence>
<dbReference type="PANTHER" id="PTHR32166:SF123">
    <property type="entry name" value="BED-TYPE DOMAIN-CONTAINING PROTEIN"/>
    <property type="match status" value="1"/>
</dbReference>
<keyword evidence="5" id="KW-1185">Reference proteome</keyword>
<dbReference type="InterPro" id="IPR012337">
    <property type="entry name" value="RNaseH-like_sf"/>
</dbReference>
<name>A0A9R1W801_LACSA</name>
<dbReference type="Pfam" id="PF05699">
    <property type="entry name" value="Dimer_Tnp_hAT"/>
    <property type="match status" value="1"/>
</dbReference>
<sequence>MVENIEHIEVDNIEHIEVDEDENSTEGNTFIDDTQQVNTREVKDDKPLLQEVNIISAATSKNAGVQRSGFFTSSYTRIHVHFFGAIPGKTTGIRRCPVILNDHEKRERLFNKVRDAEKVGVSRALKNSIISKKQSSSSSKKPIEDAFVVMERSVVDLKIMRGLCANGIPFNMVSAINKAPAGYKPPSSEKARTVLLDECHRDVEKDLNPIKDTWYTQVVGRCSCMHGAMFMYAEDFSGVEKTGVAIANYLLGAIETVEPSNVLQVVTFNVANCKAAGKDIEKVHKHIFWSPCRVHTLNLIFKDLANTFYWLMTTYKRGKVVVKYFLNHNHALTMFRDNSTLELLEVANTRFASHYRSFVYNYLLNSWRDRVKQGDENTMITGSKVVETIRSEEFWEDAESILAGAKMGEIYEKMDNMLGEIKDVMSNNKYASYYPEVEKILLARWEKMTIPLHCLGFALCLRFYDVGYLSMLAPGGIARKAPTLDKEVSWKRLKEYLKSQEEYRMLQEQFATFHMRKGLYSMASSQMDAVTMDAIDWWSSYGSETPDLANVAIRVLSQPISSSSAERNWSTYSYTHNVKRNRLNSKRADKLKIQIKWDMNPENTNLEGPSTRYEDLQWENLEGDDVDADGNGKMQRMD</sequence>
<dbReference type="AlphaFoldDB" id="A0A9R1W801"/>
<reference evidence="4 5" key="1">
    <citation type="journal article" date="2017" name="Nat. Commun.">
        <title>Genome assembly with in vitro proximity ligation data and whole-genome triplication in lettuce.</title>
        <authorList>
            <person name="Reyes-Chin-Wo S."/>
            <person name="Wang Z."/>
            <person name="Yang X."/>
            <person name="Kozik A."/>
            <person name="Arikit S."/>
            <person name="Song C."/>
            <person name="Xia L."/>
            <person name="Froenicke L."/>
            <person name="Lavelle D.O."/>
            <person name="Truco M.J."/>
            <person name="Xia R."/>
            <person name="Zhu S."/>
            <person name="Xu C."/>
            <person name="Xu H."/>
            <person name="Xu X."/>
            <person name="Cox K."/>
            <person name="Korf I."/>
            <person name="Meyers B.C."/>
            <person name="Michelmore R.W."/>
        </authorList>
    </citation>
    <scope>NUCLEOTIDE SEQUENCE [LARGE SCALE GENOMIC DNA]</scope>
    <source>
        <strain evidence="5">cv. Salinas</strain>
        <tissue evidence="4">Seedlings</tissue>
    </source>
</reference>
<evidence type="ECO:0000259" key="3">
    <source>
        <dbReference type="Pfam" id="PF05699"/>
    </source>
</evidence>
<evidence type="ECO:0000256" key="1">
    <source>
        <dbReference type="SAM" id="MobiDB-lite"/>
    </source>
</evidence>
<dbReference type="GO" id="GO:0046983">
    <property type="term" value="F:protein dimerization activity"/>
    <property type="evidence" value="ECO:0007669"/>
    <property type="project" value="InterPro"/>
</dbReference>
<gene>
    <name evidence="4" type="ORF">LSAT_V11C300126940</name>
</gene>
<dbReference type="EMBL" id="NBSK02000003">
    <property type="protein sequence ID" value="KAJ0217538.1"/>
    <property type="molecule type" value="Genomic_DNA"/>
</dbReference>
<proteinExistence type="predicted"/>
<feature type="region of interest" description="Disordered" evidence="1">
    <location>
        <begin position="600"/>
        <end position="638"/>
    </location>
</feature>
<dbReference type="SUPFAM" id="SSF53098">
    <property type="entry name" value="Ribonuclease H-like"/>
    <property type="match status" value="1"/>
</dbReference>
<accession>A0A9R1W801</accession>
<dbReference type="Pfam" id="PF04937">
    <property type="entry name" value="DUF659"/>
    <property type="match status" value="1"/>
</dbReference>
<comment type="caution">
    <text evidence="4">The sequence shown here is derived from an EMBL/GenBank/DDBJ whole genome shotgun (WGS) entry which is preliminary data.</text>
</comment>
<feature type="domain" description="DUF659" evidence="2">
    <location>
        <begin position="223"/>
        <end position="310"/>
    </location>
</feature>
<organism evidence="4 5">
    <name type="scientific">Lactuca sativa</name>
    <name type="common">Garden lettuce</name>
    <dbReference type="NCBI Taxonomy" id="4236"/>
    <lineage>
        <taxon>Eukaryota</taxon>
        <taxon>Viridiplantae</taxon>
        <taxon>Streptophyta</taxon>
        <taxon>Embryophyta</taxon>
        <taxon>Tracheophyta</taxon>
        <taxon>Spermatophyta</taxon>
        <taxon>Magnoliopsida</taxon>
        <taxon>eudicotyledons</taxon>
        <taxon>Gunneridae</taxon>
        <taxon>Pentapetalae</taxon>
        <taxon>asterids</taxon>
        <taxon>campanulids</taxon>
        <taxon>Asterales</taxon>
        <taxon>Asteraceae</taxon>
        <taxon>Cichorioideae</taxon>
        <taxon>Cichorieae</taxon>
        <taxon>Lactucinae</taxon>
        <taxon>Lactuca</taxon>
    </lineage>
</organism>